<evidence type="ECO:0000313" key="3">
    <source>
        <dbReference type="Proteomes" id="UP000290288"/>
    </source>
</evidence>
<accession>A0A4Q2DCU0</accession>
<dbReference type="Proteomes" id="UP000290288">
    <property type="component" value="Unassembled WGS sequence"/>
</dbReference>
<dbReference type="InterPro" id="IPR012338">
    <property type="entry name" value="Beta-lactam/transpept-like"/>
</dbReference>
<evidence type="ECO:0000259" key="1">
    <source>
        <dbReference type="Pfam" id="PF00144"/>
    </source>
</evidence>
<feature type="domain" description="Beta-lactamase-related" evidence="1">
    <location>
        <begin position="29"/>
        <end position="426"/>
    </location>
</feature>
<dbReference type="InterPro" id="IPR050789">
    <property type="entry name" value="Diverse_Enzym_Activities"/>
</dbReference>
<gene>
    <name evidence="2" type="ORF">EST38_g8378</name>
</gene>
<name>A0A4Q2DCU0_9AGAR</name>
<dbReference type="PANTHER" id="PTHR43283:SF3">
    <property type="entry name" value="BETA-LACTAMASE FAMILY PROTEIN (AFU_ORTHOLOGUE AFUA_5G07500)"/>
    <property type="match status" value="1"/>
</dbReference>
<feature type="domain" description="Beta-lactamase-related" evidence="1">
    <location>
        <begin position="450"/>
        <end position="882"/>
    </location>
</feature>
<reference evidence="2 3" key="1">
    <citation type="submission" date="2019-01" db="EMBL/GenBank/DDBJ databases">
        <title>Draft genome sequence of Psathyrella aberdarensis IHI B618.</title>
        <authorList>
            <person name="Buettner E."/>
            <person name="Kellner H."/>
        </authorList>
    </citation>
    <scope>NUCLEOTIDE SEQUENCE [LARGE SCALE GENOMIC DNA]</scope>
    <source>
        <strain evidence="2 3">IHI B618</strain>
    </source>
</reference>
<proteinExistence type="predicted"/>
<dbReference type="AlphaFoldDB" id="A0A4Q2DCU0"/>
<sequence>MVHLSAEGKQTLNAFIDGVGHDPSTPPFVFAATTADGEIYSRGMGFNRVGDSESGLVDIDSVFWICSQSKMITHLAALQLIEAGTLSLNDPVSKYLPEFNKLIVIENFPPPVDISTAADMAPVPPLAVEDLKYHPATKIMTVEHLLTYTSGLFYPFDAVPDWNQDIDNAYSAPQDATDPAGGFVKVIKNGLPGIPLKFEPGTDWTYGYSSDILGFVIEKVAGKSLEVYMKESIFDPLGMTRTSFYQSPHIKEKKIEISYRRHGDGLFQPWGHRIYEDDPDKVFALYGGANLLTSTRDYLTLLRHYLQIHSNTLPPDVKPIISRDTLVSKIFQPALSAQGKKSLETMLGPIVANMGTGGIQWGYGGMALAMGDWVVEPDPSMAAKMKLRKEGSAFWSGFLNTTHFIDPSTGVAAVFQAQMLPPLDPVVLRTAGALEGVLYQSLVDGQQALDSFIDGAVQDPSIPPFVFAATTADGEIYSRGTGFNRVGDSASGPVDIDSVFWICSQSKMITHLAALQLIEAGNLLLEDPVSKYLPEFDNLIVIDDLPSHVEVSTKGGMAPTPSTIPPVPKSVKYHPATNVMTVEHLMTFTSGISYSSSGTVVDWDKDIENAYTAPQDKADPVGGFIKDIKKGLPGIPLKFEPGTDWAYGYSSDILGFVIEKATGQSLEIYMHVPHYTPSSERCTVLILCVPLLPGKKTSSIHSPWDHRFYEEDPDKCAFSPALRVSIPYPRRLELIQPLSAVFAFYGGAYLLASARDYLTLLRHLLQLHSNTLPPNVKPIVSRDTLISKVFAPALSPQSQKSIEDMLGPIFDSIETGGIQWGYGGTALALGDWMVESEGTKKKLRKAGSAFWFGFLNTSHFIDPSTGVAAVLQVQTLPPYPDQSILKIGRKVDAMPLLKTYHMVLNTFLSP</sequence>
<dbReference type="EMBL" id="SDEE01000337">
    <property type="protein sequence ID" value="RXW17483.1"/>
    <property type="molecule type" value="Genomic_DNA"/>
</dbReference>
<protein>
    <recommendedName>
        <fullName evidence="1">Beta-lactamase-related domain-containing protein</fullName>
    </recommendedName>
</protein>
<keyword evidence="3" id="KW-1185">Reference proteome</keyword>
<comment type="caution">
    <text evidence="2">The sequence shown here is derived from an EMBL/GenBank/DDBJ whole genome shotgun (WGS) entry which is preliminary data.</text>
</comment>
<dbReference type="OrthoDB" id="428260at2759"/>
<dbReference type="SUPFAM" id="SSF56601">
    <property type="entry name" value="beta-lactamase/transpeptidase-like"/>
    <property type="match status" value="2"/>
</dbReference>
<organism evidence="2 3">
    <name type="scientific">Candolleomyces aberdarensis</name>
    <dbReference type="NCBI Taxonomy" id="2316362"/>
    <lineage>
        <taxon>Eukaryota</taxon>
        <taxon>Fungi</taxon>
        <taxon>Dikarya</taxon>
        <taxon>Basidiomycota</taxon>
        <taxon>Agaricomycotina</taxon>
        <taxon>Agaricomycetes</taxon>
        <taxon>Agaricomycetidae</taxon>
        <taxon>Agaricales</taxon>
        <taxon>Agaricineae</taxon>
        <taxon>Psathyrellaceae</taxon>
        <taxon>Candolleomyces</taxon>
    </lineage>
</organism>
<dbReference type="Gene3D" id="3.40.710.10">
    <property type="entry name" value="DD-peptidase/beta-lactamase superfamily"/>
    <property type="match status" value="2"/>
</dbReference>
<dbReference type="InterPro" id="IPR001466">
    <property type="entry name" value="Beta-lactam-related"/>
</dbReference>
<dbReference type="STRING" id="2316362.A0A4Q2DCU0"/>
<dbReference type="PANTHER" id="PTHR43283">
    <property type="entry name" value="BETA-LACTAMASE-RELATED"/>
    <property type="match status" value="1"/>
</dbReference>
<evidence type="ECO:0000313" key="2">
    <source>
        <dbReference type="EMBL" id="RXW17483.1"/>
    </source>
</evidence>
<dbReference type="Pfam" id="PF00144">
    <property type="entry name" value="Beta-lactamase"/>
    <property type="match status" value="2"/>
</dbReference>